<sequence>MGTRRGAANQELGRRGEDLAVCYLERQGMVVLSRNWRCHLGELDVIAADGDVLVVCEVKTRTGTGFGGPEEAVTPTKLRRMRALANQWLSIYRVGWCAIRCDVVAVLCRPDGRTFIDHRRGVV</sequence>
<proteinExistence type="inferred from homology"/>
<dbReference type="SUPFAM" id="SSF52980">
    <property type="entry name" value="Restriction endonuclease-like"/>
    <property type="match status" value="1"/>
</dbReference>
<evidence type="ECO:0000313" key="3">
    <source>
        <dbReference type="EMBL" id="SDM94638.1"/>
    </source>
</evidence>
<dbReference type="OrthoDB" id="9794876at2"/>
<dbReference type="Gene3D" id="3.40.1350.10">
    <property type="match status" value="1"/>
</dbReference>
<keyword evidence="3" id="KW-0378">Hydrolase</keyword>
<dbReference type="Proteomes" id="UP000183376">
    <property type="component" value="Chromosome I"/>
</dbReference>
<dbReference type="InterPro" id="IPR011335">
    <property type="entry name" value="Restrct_endonuc-II-like"/>
</dbReference>
<keyword evidence="4" id="KW-1185">Reference proteome</keyword>
<dbReference type="Pfam" id="PF02021">
    <property type="entry name" value="UPF0102"/>
    <property type="match status" value="1"/>
</dbReference>
<dbReference type="EMBL" id="LT629701">
    <property type="protein sequence ID" value="SDM94638.1"/>
    <property type="molecule type" value="Genomic_DNA"/>
</dbReference>
<dbReference type="eggNOG" id="COG0792">
    <property type="taxonomic scope" value="Bacteria"/>
</dbReference>
<dbReference type="InterPro" id="IPR003509">
    <property type="entry name" value="UPF0102_YraN-like"/>
</dbReference>
<evidence type="ECO:0000256" key="2">
    <source>
        <dbReference type="HAMAP-Rule" id="MF_00048"/>
    </source>
</evidence>
<name>A0A1G9XD35_ALLAB</name>
<organism evidence="3 4">
    <name type="scientific">Allokutzneria albata</name>
    <name type="common">Kibdelosporangium albatum</name>
    <dbReference type="NCBI Taxonomy" id="211114"/>
    <lineage>
        <taxon>Bacteria</taxon>
        <taxon>Bacillati</taxon>
        <taxon>Actinomycetota</taxon>
        <taxon>Actinomycetes</taxon>
        <taxon>Pseudonocardiales</taxon>
        <taxon>Pseudonocardiaceae</taxon>
        <taxon>Allokutzneria</taxon>
    </lineage>
</organism>
<dbReference type="CDD" id="cd20736">
    <property type="entry name" value="PoNe_Nuclease"/>
    <property type="match status" value="1"/>
</dbReference>
<dbReference type="PANTHER" id="PTHR34039">
    <property type="entry name" value="UPF0102 PROTEIN YRAN"/>
    <property type="match status" value="1"/>
</dbReference>
<dbReference type="NCBIfam" id="NF009154">
    <property type="entry name" value="PRK12497.3-3"/>
    <property type="match status" value="1"/>
</dbReference>
<dbReference type="RefSeq" id="WP_030430519.1">
    <property type="nucleotide sequence ID" value="NZ_JOEF01000013.1"/>
</dbReference>
<dbReference type="InterPro" id="IPR011856">
    <property type="entry name" value="tRNA_endonuc-like_dom_sf"/>
</dbReference>
<keyword evidence="3" id="KW-0540">Nuclease</keyword>
<accession>A0A1G9XD35</accession>
<protein>
    <recommendedName>
        <fullName evidence="2">UPF0102 protein SAMN04489726_4133</fullName>
    </recommendedName>
</protein>
<dbReference type="NCBIfam" id="NF009150">
    <property type="entry name" value="PRK12497.1-3"/>
    <property type="match status" value="1"/>
</dbReference>
<evidence type="ECO:0000256" key="1">
    <source>
        <dbReference type="ARBA" id="ARBA00006738"/>
    </source>
</evidence>
<reference evidence="3 4" key="1">
    <citation type="submission" date="2016-10" db="EMBL/GenBank/DDBJ databases">
        <authorList>
            <person name="de Groot N.N."/>
        </authorList>
    </citation>
    <scope>NUCLEOTIDE SEQUENCE [LARGE SCALE GENOMIC DNA]</scope>
    <source>
        <strain evidence="3 4">DSM 44149</strain>
    </source>
</reference>
<dbReference type="AlphaFoldDB" id="A0A1G9XD35"/>
<dbReference type="GO" id="GO:0003676">
    <property type="term" value="F:nucleic acid binding"/>
    <property type="evidence" value="ECO:0007669"/>
    <property type="project" value="InterPro"/>
</dbReference>
<keyword evidence="3" id="KW-0255">Endonuclease</keyword>
<evidence type="ECO:0000313" key="4">
    <source>
        <dbReference type="Proteomes" id="UP000183376"/>
    </source>
</evidence>
<gene>
    <name evidence="3" type="ORF">SAMN04489726_4133</name>
</gene>
<dbReference type="GO" id="GO:0004519">
    <property type="term" value="F:endonuclease activity"/>
    <property type="evidence" value="ECO:0007669"/>
    <property type="project" value="UniProtKB-KW"/>
</dbReference>
<dbReference type="PANTHER" id="PTHR34039:SF1">
    <property type="entry name" value="UPF0102 PROTEIN YRAN"/>
    <property type="match status" value="1"/>
</dbReference>
<dbReference type="STRING" id="211114.SAMN04489726_4133"/>
<dbReference type="HAMAP" id="MF_00048">
    <property type="entry name" value="UPF0102"/>
    <property type="match status" value="1"/>
</dbReference>
<comment type="similarity">
    <text evidence="1 2">Belongs to the UPF0102 family.</text>
</comment>